<evidence type="ECO:0000313" key="14">
    <source>
        <dbReference type="EMBL" id="JAT78331.1"/>
    </source>
</evidence>
<evidence type="ECO:0000256" key="2">
    <source>
        <dbReference type="ARBA" id="ARBA00009613"/>
    </source>
</evidence>
<dbReference type="SUPFAM" id="SSF56327">
    <property type="entry name" value="LDH C-terminal domain-like"/>
    <property type="match status" value="1"/>
</dbReference>
<dbReference type="InterPro" id="IPR036291">
    <property type="entry name" value="NAD(P)-bd_dom_sf"/>
</dbReference>
<dbReference type="GO" id="GO:0009507">
    <property type="term" value="C:chloroplast"/>
    <property type="evidence" value="ECO:0007669"/>
    <property type="project" value="UniProtKB-SubCell"/>
</dbReference>
<evidence type="ECO:0000259" key="12">
    <source>
        <dbReference type="Pfam" id="PF00056"/>
    </source>
</evidence>
<dbReference type="Pfam" id="PF00056">
    <property type="entry name" value="Ldh_1_N"/>
    <property type="match status" value="1"/>
</dbReference>
<feature type="region of interest" description="Disordered" evidence="11">
    <location>
        <begin position="40"/>
        <end position="71"/>
    </location>
</feature>
<keyword evidence="5" id="KW-0934">Plastid</keyword>
<gene>
    <name evidence="14" type="ORF">g.38916</name>
</gene>
<dbReference type="EC" id="1.1.1.82" evidence="3"/>
<evidence type="ECO:0000256" key="6">
    <source>
        <dbReference type="ARBA" id="ARBA00022857"/>
    </source>
</evidence>
<evidence type="ECO:0000256" key="4">
    <source>
        <dbReference type="ARBA" id="ARBA00022528"/>
    </source>
</evidence>
<dbReference type="InterPro" id="IPR001236">
    <property type="entry name" value="Lactate/malate_DH_N"/>
</dbReference>
<dbReference type="Gene3D" id="3.90.110.10">
    <property type="entry name" value="Lactate dehydrogenase/glycoside hydrolase, family 4, C-terminal"/>
    <property type="match status" value="1"/>
</dbReference>
<dbReference type="Gene3D" id="3.40.50.720">
    <property type="entry name" value="NAD(P)-binding Rossmann-like Domain"/>
    <property type="match status" value="1"/>
</dbReference>
<dbReference type="NCBIfam" id="NF003916">
    <property type="entry name" value="PRK05442.1"/>
    <property type="match status" value="1"/>
</dbReference>
<dbReference type="InterPro" id="IPR011273">
    <property type="entry name" value="Malate_DH_NADP-dep_pln"/>
</dbReference>
<dbReference type="EMBL" id="GDKF01000291">
    <property type="protein sequence ID" value="JAT78331.1"/>
    <property type="molecule type" value="Transcribed_RNA"/>
</dbReference>
<feature type="non-terminal residue" evidence="14">
    <location>
        <position position="1"/>
    </location>
</feature>
<dbReference type="SUPFAM" id="SSF51735">
    <property type="entry name" value="NAD(P)-binding Rossmann-fold domains"/>
    <property type="match status" value="1"/>
</dbReference>
<feature type="domain" description="Lactate/malate dehydrogenase C-terminal" evidence="13">
    <location>
        <begin position="297"/>
        <end position="465"/>
    </location>
</feature>
<dbReference type="GO" id="GO:0046554">
    <property type="term" value="F:L-malate dehydrogenase (NADP+) activity"/>
    <property type="evidence" value="ECO:0007669"/>
    <property type="project" value="UniProtKB-EC"/>
</dbReference>
<proteinExistence type="inferred from homology"/>
<feature type="domain" description="Lactate/malate dehydrogenase N-terminal" evidence="12">
    <location>
        <begin position="147"/>
        <end position="292"/>
    </location>
</feature>
<dbReference type="NCBIfam" id="TIGR01757">
    <property type="entry name" value="Malate-DH_plant"/>
    <property type="match status" value="1"/>
</dbReference>
<evidence type="ECO:0000256" key="7">
    <source>
        <dbReference type="ARBA" id="ARBA00022946"/>
    </source>
</evidence>
<dbReference type="Pfam" id="PF02866">
    <property type="entry name" value="Ldh_1_C"/>
    <property type="match status" value="1"/>
</dbReference>
<reference evidence="14" key="1">
    <citation type="submission" date="2015-08" db="EMBL/GenBank/DDBJ databases">
        <authorList>
            <person name="Babu N.S."/>
            <person name="Beckwith C.J."/>
            <person name="Beseler K.G."/>
            <person name="Brison A."/>
            <person name="Carone J.V."/>
            <person name="Caskin T.P."/>
            <person name="Diamond M."/>
            <person name="Durham M.E."/>
            <person name="Foxe J.M."/>
            <person name="Go M."/>
            <person name="Henderson B.A."/>
            <person name="Jones I.B."/>
            <person name="McGettigan J.A."/>
            <person name="Micheletti S.J."/>
            <person name="Nasrallah M.E."/>
            <person name="Ortiz D."/>
            <person name="Piller C.R."/>
            <person name="Privatt S.R."/>
            <person name="Schneider S.L."/>
            <person name="Sharp S."/>
            <person name="Smith T.C."/>
            <person name="Stanton J.D."/>
            <person name="Ullery H.E."/>
            <person name="Wilson R.J."/>
            <person name="Serrano M.G."/>
            <person name="Buck G."/>
            <person name="Lee V."/>
            <person name="Wang Y."/>
            <person name="Carvalho R."/>
            <person name="Voegtly L."/>
            <person name="Shi R."/>
            <person name="Duckworth R."/>
            <person name="Johnson A."/>
            <person name="Loviza R."/>
            <person name="Walstead R."/>
            <person name="Shah Z."/>
            <person name="Kiflezghi M."/>
            <person name="Wade K."/>
            <person name="Ball S.L."/>
            <person name="Bradley K.W."/>
            <person name="Asai D.J."/>
            <person name="Bowman C.A."/>
            <person name="Russell D.A."/>
            <person name="Pope W.H."/>
            <person name="Jacobs-Sera D."/>
            <person name="Hendrix R.W."/>
            <person name="Hatfull G.F."/>
        </authorList>
    </citation>
    <scope>NUCLEOTIDE SEQUENCE</scope>
</reference>
<keyword evidence="6" id="KW-0521">NADP</keyword>
<dbReference type="NCBIfam" id="TIGR01759">
    <property type="entry name" value="MalateDH-SF1"/>
    <property type="match status" value="1"/>
</dbReference>
<dbReference type="PROSITE" id="PS00068">
    <property type="entry name" value="MDH"/>
    <property type="match status" value="1"/>
</dbReference>
<evidence type="ECO:0000256" key="10">
    <source>
        <dbReference type="ARBA" id="ARBA00047976"/>
    </source>
</evidence>
<evidence type="ECO:0000256" key="1">
    <source>
        <dbReference type="ARBA" id="ARBA00004229"/>
    </source>
</evidence>
<comment type="subcellular location">
    <subcellularLocation>
        <location evidence="1">Plastid</location>
        <location evidence="1">Chloroplast</location>
    </subcellularLocation>
</comment>
<dbReference type="GO" id="GO:0006108">
    <property type="term" value="P:malate metabolic process"/>
    <property type="evidence" value="ECO:0007669"/>
    <property type="project" value="InterPro"/>
</dbReference>
<dbReference type="CDD" id="cd01338">
    <property type="entry name" value="MDH_chloroplast-like"/>
    <property type="match status" value="1"/>
</dbReference>
<accession>A0A1D2AGX2</accession>
<dbReference type="FunFam" id="3.40.50.720:FF:000144">
    <property type="entry name" value="Malate dehydrogenase [NADP]"/>
    <property type="match status" value="1"/>
</dbReference>
<protein>
    <recommendedName>
        <fullName evidence="3">malate dehydrogenase (NADP(+))</fullName>
        <ecNumber evidence="3">1.1.1.82</ecNumber>
    </recommendedName>
</protein>
<sequence length="489" mass="53434">AITLRTDLSVSCVTHLDLETPHLCSSHCAIMELTAHRPPALSCRPANGREPTRAHATRMASSAHSRRASRSPLCSVNGSGWALRHPAPKGTLSSGSAGRYPCQPLQAIATKDLPRTDDDGAYGVFRLEYDLDARNPSETKTWKRVINVAVTGAAGMISNHLVFMIASGDVFGKDQPVSLSLLGSERSRTALEGVAMELEDSLCPLLREVRLGIDPRKVFRDADWALLIGAKPRGPGMERRDLLDLNGQIYKEQGQALNEVASRNCKMLVVGNPCNTNALIGLENAPDLPRRNWHALTRLDENRAKCQLALKAGKFYTSVTNMCIWGNHSTTQVPDFVNAKIEGVPAREYIHDDKWLKEEFTPTVANRGGVLIKKWGRSSAASTAVSIADHIRSLTQPTKEGDCFSTAVITDGNPYGLAEGLVYSMPARSKGDGDYEIIPGFHMNDWLIEKCKASENELLKERDCVGHLLPNATVAQCMITEDTMLPGEN</sequence>
<dbReference type="InterPro" id="IPR022383">
    <property type="entry name" value="Lactate/malate_DH_C"/>
</dbReference>
<evidence type="ECO:0000259" key="13">
    <source>
        <dbReference type="Pfam" id="PF02866"/>
    </source>
</evidence>
<organism evidence="14">
    <name type="scientific">Auxenochlorella protothecoides</name>
    <name type="common">Green microalga</name>
    <name type="synonym">Chlorella protothecoides</name>
    <dbReference type="NCBI Taxonomy" id="3075"/>
    <lineage>
        <taxon>Eukaryota</taxon>
        <taxon>Viridiplantae</taxon>
        <taxon>Chlorophyta</taxon>
        <taxon>core chlorophytes</taxon>
        <taxon>Trebouxiophyceae</taxon>
        <taxon>Chlorellales</taxon>
        <taxon>Chlorellaceae</taxon>
        <taxon>Auxenochlorella</taxon>
    </lineage>
</organism>
<evidence type="ECO:0000256" key="11">
    <source>
        <dbReference type="SAM" id="MobiDB-lite"/>
    </source>
</evidence>
<keyword evidence="9" id="KW-1015">Disulfide bond</keyword>
<keyword evidence="7" id="KW-0809">Transit peptide</keyword>
<comment type="catalytic activity">
    <reaction evidence="10">
        <text>(S)-malate + NADP(+) = oxaloacetate + NADPH + H(+)</text>
        <dbReference type="Rhea" id="RHEA:10824"/>
        <dbReference type="ChEBI" id="CHEBI:15378"/>
        <dbReference type="ChEBI" id="CHEBI:15589"/>
        <dbReference type="ChEBI" id="CHEBI:16452"/>
        <dbReference type="ChEBI" id="CHEBI:57783"/>
        <dbReference type="ChEBI" id="CHEBI:58349"/>
        <dbReference type="EC" id="1.1.1.82"/>
    </reaction>
</comment>
<dbReference type="InterPro" id="IPR015955">
    <property type="entry name" value="Lactate_DH/Glyco_Ohase_4_C"/>
</dbReference>
<dbReference type="InterPro" id="IPR010945">
    <property type="entry name" value="Malate_DH_type2"/>
</dbReference>
<dbReference type="FunFam" id="3.90.110.10:FF:000002">
    <property type="entry name" value="Malate dehydrogenase"/>
    <property type="match status" value="1"/>
</dbReference>
<dbReference type="InterPro" id="IPR001252">
    <property type="entry name" value="Malate_DH_AS"/>
</dbReference>
<evidence type="ECO:0000256" key="8">
    <source>
        <dbReference type="ARBA" id="ARBA00023002"/>
    </source>
</evidence>
<dbReference type="AlphaFoldDB" id="A0A1D2AGX2"/>
<comment type="similarity">
    <text evidence="2">Belongs to the LDH/MDH superfamily. MDH type 2 family.</text>
</comment>
<evidence type="ECO:0000256" key="5">
    <source>
        <dbReference type="ARBA" id="ARBA00022640"/>
    </source>
</evidence>
<evidence type="ECO:0000256" key="3">
    <source>
        <dbReference type="ARBA" id="ARBA00013132"/>
    </source>
</evidence>
<evidence type="ECO:0000256" key="9">
    <source>
        <dbReference type="ARBA" id="ARBA00023157"/>
    </source>
</evidence>
<keyword evidence="4" id="KW-0150">Chloroplast</keyword>
<keyword evidence="8" id="KW-0560">Oxidoreductase</keyword>
<dbReference type="PANTHER" id="PTHR23382">
    <property type="entry name" value="MALATE DEHYDROGENASE"/>
    <property type="match status" value="1"/>
</dbReference>
<name>A0A1D2AGX2_AUXPR</name>